<keyword evidence="3 6" id="KW-1133">Transmembrane helix</keyword>
<feature type="compositionally biased region" description="Basic and acidic residues" evidence="5">
    <location>
        <begin position="105"/>
        <end position="121"/>
    </location>
</feature>
<keyword evidence="4 6" id="KW-0472">Membrane</keyword>
<dbReference type="PANTHER" id="PTHR42718:SF36">
    <property type="entry name" value="MULTIDRUG TRANSPORTER, PUTATIVE (AFU_ORTHOLOGUE AFUA_4G13820)-RELATED"/>
    <property type="match status" value="1"/>
</dbReference>
<reference evidence="8 9" key="1">
    <citation type="journal article" date="2016" name="Genome Biol. Evol.">
        <title>Divergent and convergent evolution of fungal pathogenicity.</title>
        <authorList>
            <person name="Shang Y."/>
            <person name="Xiao G."/>
            <person name="Zheng P."/>
            <person name="Cen K."/>
            <person name="Zhan S."/>
            <person name="Wang C."/>
        </authorList>
    </citation>
    <scope>NUCLEOTIDE SEQUENCE [LARGE SCALE GENOMIC DNA]</scope>
    <source>
        <strain evidence="8 9">ARSEF 7405</strain>
    </source>
</reference>
<feature type="region of interest" description="Disordered" evidence="5">
    <location>
        <begin position="623"/>
        <end position="654"/>
    </location>
</feature>
<dbReference type="InterPro" id="IPR036259">
    <property type="entry name" value="MFS_trans_sf"/>
</dbReference>
<feature type="transmembrane region" description="Helical" evidence="6">
    <location>
        <begin position="312"/>
        <end position="336"/>
    </location>
</feature>
<feature type="transmembrane region" description="Helical" evidence="6">
    <location>
        <begin position="281"/>
        <end position="300"/>
    </location>
</feature>
<evidence type="ECO:0000256" key="2">
    <source>
        <dbReference type="ARBA" id="ARBA00022692"/>
    </source>
</evidence>
<organism evidence="8 9">
    <name type="scientific">Ascosphaera apis ARSEF 7405</name>
    <dbReference type="NCBI Taxonomy" id="392613"/>
    <lineage>
        <taxon>Eukaryota</taxon>
        <taxon>Fungi</taxon>
        <taxon>Dikarya</taxon>
        <taxon>Ascomycota</taxon>
        <taxon>Pezizomycotina</taxon>
        <taxon>Eurotiomycetes</taxon>
        <taxon>Eurotiomycetidae</taxon>
        <taxon>Onygenales</taxon>
        <taxon>Ascosphaeraceae</taxon>
        <taxon>Ascosphaera</taxon>
    </lineage>
</organism>
<evidence type="ECO:0000256" key="6">
    <source>
        <dbReference type="SAM" id="Phobius"/>
    </source>
</evidence>
<evidence type="ECO:0000256" key="5">
    <source>
        <dbReference type="SAM" id="MobiDB-lite"/>
    </source>
</evidence>
<evidence type="ECO:0000259" key="7">
    <source>
        <dbReference type="PROSITE" id="PS50850"/>
    </source>
</evidence>
<dbReference type="SUPFAM" id="SSF103473">
    <property type="entry name" value="MFS general substrate transporter"/>
    <property type="match status" value="1"/>
</dbReference>
<dbReference type="PROSITE" id="PS50850">
    <property type="entry name" value="MFS"/>
    <property type="match status" value="1"/>
</dbReference>
<dbReference type="OrthoDB" id="5086884at2759"/>
<feature type="transmembrane region" description="Helical" evidence="6">
    <location>
        <begin position="223"/>
        <end position="240"/>
    </location>
</feature>
<feature type="transmembrane region" description="Helical" evidence="6">
    <location>
        <begin position="454"/>
        <end position="475"/>
    </location>
</feature>
<feature type="transmembrane region" description="Helical" evidence="6">
    <location>
        <begin position="246"/>
        <end position="269"/>
    </location>
</feature>
<dbReference type="VEuPathDB" id="FungiDB:AAP_04266"/>
<dbReference type="Gene3D" id="1.20.1720.10">
    <property type="entry name" value="Multidrug resistance protein D"/>
    <property type="match status" value="1"/>
</dbReference>
<feature type="transmembrane region" description="Helical" evidence="6">
    <location>
        <begin position="507"/>
        <end position="526"/>
    </location>
</feature>
<sequence>MVRDQEIHDHNRQQQTDRGFHASNSESVELGAVARDSSEINLLRHHHRNQNQNQDQNQDQIDQEDSIRLHEGKTATSEQYPGSMINPKTQSTVTFSNNPMSMGVDVEKGEGGNDDNGDRFQGRRSSVTLIDPSEEELERMGKARPEIFSNIFTEAGFIFAIVMSQILTEFFVSGFNVLLPTLIKAMDIPDSVSVWPASSFSLVVGATLLVFGRVADMTGGYPLYIGGLSWLIIWSIITGFSQNTNMLIVCRAIQGFGPAMYLPSGVMLLSNTYRPGKRKNIVFSIYATCGALGFFYGILMSGVAAQYINWRWYFWLGAISGGITLAAAVLCVPSDVHESRERGVKMDWLGSLFIVLGLALVVFGFTESPHAPHGWKTPYVSVLFVIGWLSLGVAFYIEGWVAEHPLLPFDVFHVKYMKSFTIALWFFFGCSGVFLFYGVNFMQEEMGASPMTVVAWFLPMLAGGIGFPCFLGLYLDKVSGTLLLLICNAAWIVLAVLFAVANPESTYWRYVFPSMICATVGIDIVWDVSHIFITTNQASERQGLCGALINSILHVGIAVLLGVADIVNDQVSRHKGQLESYRAVFWFEFGCAVVSGVLMVFFVRIKPQKSELTVDEKRMLEERRARQQEAAMSATQQQPVEGGEQGEDEKKRRR</sequence>
<feature type="transmembrane region" description="Helical" evidence="6">
    <location>
        <begin position="422"/>
        <end position="442"/>
    </location>
</feature>
<comment type="caution">
    <text evidence="8">The sequence shown here is derived from an EMBL/GenBank/DDBJ whole genome shotgun (WGS) entry which is preliminary data.</text>
</comment>
<feature type="transmembrane region" description="Helical" evidence="6">
    <location>
        <begin position="584"/>
        <end position="603"/>
    </location>
</feature>
<feature type="compositionally biased region" description="Basic and acidic residues" evidence="5">
    <location>
        <begin position="1"/>
        <end position="12"/>
    </location>
</feature>
<dbReference type="GO" id="GO:0016020">
    <property type="term" value="C:membrane"/>
    <property type="evidence" value="ECO:0007669"/>
    <property type="project" value="UniProtKB-SubCell"/>
</dbReference>
<feature type="transmembrane region" description="Helical" evidence="6">
    <location>
        <begin position="482"/>
        <end position="501"/>
    </location>
</feature>
<feature type="region of interest" description="Disordered" evidence="5">
    <location>
        <begin position="1"/>
        <end position="22"/>
    </location>
</feature>
<proteinExistence type="predicted"/>
<gene>
    <name evidence="8" type="ORF">AAP_04266</name>
</gene>
<evidence type="ECO:0000313" key="9">
    <source>
        <dbReference type="Proteomes" id="UP000242877"/>
    </source>
</evidence>
<dbReference type="InterPro" id="IPR020846">
    <property type="entry name" value="MFS_dom"/>
</dbReference>
<protein>
    <submittedName>
        <fullName evidence="8">Drug resistance protein</fullName>
    </submittedName>
</protein>
<evidence type="ECO:0000313" key="8">
    <source>
        <dbReference type="EMBL" id="KZZ89511.1"/>
    </source>
</evidence>
<keyword evidence="9" id="KW-1185">Reference proteome</keyword>
<feature type="transmembrane region" description="Helical" evidence="6">
    <location>
        <begin position="547"/>
        <end position="564"/>
    </location>
</feature>
<dbReference type="AlphaFoldDB" id="A0A167X1B3"/>
<dbReference type="InterPro" id="IPR011701">
    <property type="entry name" value="MFS"/>
</dbReference>
<evidence type="ECO:0000256" key="1">
    <source>
        <dbReference type="ARBA" id="ARBA00004141"/>
    </source>
</evidence>
<feature type="region of interest" description="Disordered" evidence="5">
    <location>
        <begin position="74"/>
        <end position="122"/>
    </location>
</feature>
<keyword evidence="2 6" id="KW-0812">Transmembrane</keyword>
<evidence type="ECO:0000256" key="3">
    <source>
        <dbReference type="ARBA" id="ARBA00022989"/>
    </source>
</evidence>
<dbReference type="EMBL" id="AZGZ01000020">
    <property type="protein sequence ID" value="KZZ89511.1"/>
    <property type="molecule type" value="Genomic_DNA"/>
</dbReference>
<dbReference type="Gene3D" id="1.20.1250.20">
    <property type="entry name" value="MFS general substrate transporter like domains"/>
    <property type="match status" value="1"/>
</dbReference>
<feature type="transmembrane region" description="Helical" evidence="6">
    <location>
        <begin position="348"/>
        <end position="366"/>
    </location>
</feature>
<feature type="transmembrane region" description="Helical" evidence="6">
    <location>
        <begin position="378"/>
        <end position="401"/>
    </location>
</feature>
<evidence type="ECO:0000256" key="4">
    <source>
        <dbReference type="ARBA" id="ARBA00023136"/>
    </source>
</evidence>
<dbReference type="Pfam" id="PF07690">
    <property type="entry name" value="MFS_1"/>
    <property type="match status" value="1"/>
</dbReference>
<feature type="compositionally biased region" description="Polar residues" evidence="5">
    <location>
        <begin position="13"/>
        <end position="22"/>
    </location>
</feature>
<dbReference type="Proteomes" id="UP000242877">
    <property type="component" value="Unassembled WGS sequence"/>
</dbReference>
<feature type="transmembrane region" description="Helical" evidence="6">
    <location>
        <begin position="147"/>
        <end position="172"/>
    </location>
</feature>
<dbReference type="PANTHER" id="PTHR42718">
    <property type="entry name" value="MAJOR FACILITATOR SUPERFAMILY MULTIDRUG TRANSPORTER MFSC"/>
    <property type="match status" value="1"/>
</dbReference>
<feature type="compositionally biased region" description="Polar residues" evidence="5">
    <location>
        <begin position="74"/>
        <end position="100"/>
    </location>
</feature>
<comment type="subcellular location">
    <subcellularLocation>
        <location evidence="1">Membrane</location>
        <topology evidence="1">Multi-pass membrane protein</topology>
    </subcellularLocation>
</comment>
<accession>A0A167X1B3</accession>
<name>A0A167X1B3_9EURO</name>
<dbReference type="GO" id="GO:0022857">
    <property type="term" value="F:transmembrane transporter activity"/>
    <property type="evidence" value="ECO:0007669"/>
    <property type="project" value="InterPro"/>
</dbReference>
<feature type="transmembrane region" description="Helical" evidence="6">
    <location>
        <begin position="192"/>
        <end position="211"/>
    </location>
</feature>
<feature type="domain" description="Major facilitator superfamily (MFS) profile" evidence="7">
    <location>
        <begin position="157"/>
        <end position="607"/>
    </location>
</feature>